<comment type="caution">
    <text evidence="1">The sequence shown here is derived from an EMBL/GenBank/DDBJ whole genome shotgun (WGS) entry which is preliminary data.</text>
</comment>
<organism evidence="1 2">
    <name type="scientific">Vanilla planifolia</name>
    <name type="common">Vanilla</name>
    <dbReference type="NCBI Taxonomy" id="51239"/>
    <lineage>
        <taxon>Eukaryota</taxon>
        <taxon>Viridiplantae</taxon>
        <taxon>Streptophyta</taxon>
        <taxon>Embryophyta</taxon>
        <taxon>Tracheophyta</taxon>
        <taxon>Spermatophyta</taxon>
        <taxon>Magnoliopsida</taxon>
        <taxon>Liliopsida</taxon>
        <taxon>Asparagales</taxon>
        <taxon>Orchidaceae</taxon>
        <taxon>Vanilloideae</taxon>
        <taxon>Vanilleae</taxon>
        <taxon>Vanilla</taxon>
    </lineage>
</organism>
<proteinExistence type="predicted"/>
<evidence type="ECO:0000313" key="1">
    <source>
        <dbReference type="EMBL" id="KAG0460849.1"/>
    </source>
</evidence>
<name>A0A835PW35_VANPL</name>
<evidence type="ECO:0000313" key="2">
    <source>
        <dbReference type="Proteomes" id="UP000636800"/>
    </source>
</evidence>
<reference evidence="1 2" key="1">
    <citation type="journal article" date="2020" name="Nat. Food">
        <title>A phased Vanilla planifolia genome enables genetic improvement of flavour and production.</title>
        <authorList>
            <person name="Hasing T."/>
            <person name="Tang H."/>
            <person name="Brym M."/>
            <person name="Khazi F."/>
            <person name="Huang T."/>
            <person name="Chambers A.H."/>
        </authorList>
    </citation>
    <scope>NUCLEOTIDE SEQUENCE [LARGE SCALE GENOMIC DNA]</scope>
    <source>
        <tissue evidence="1">Leaf</tissue>
    </source>
</reference>
<sequence length="76" mass="7805">MPTASVRDLAAGLFFACKLVINCDDGSSQLLRAARPVAANASSLASKRPVLQLASSAMQTSIGVEGGRFSATLSLH</sequence>
<dbReference type="Proteomes" id="UP000636800">
    <property type="component" value="Chromosome 11"/>
</dbReference>
<accession>A0A835PW35</accession>
<protein>
    <submittedName>
        <fullName evidence="1">Uncharacterized protein</fullName>
    </submittedName>
</protein>
<dbReference type="OrthoDB" id="1600564at2759"/>
<gene>
    <name evidence="1" type="ORF">HPP92_021146</name>
</gene>
<keyword evidence="2" id="KW-1185">Reference proteome</keyword>
<dbReference type="EMBL" id="JADCNL010000011">
    <property type="protein sequence ID" value="KAG0460849.1"/>
    <property type="molecule type" value="Genomic_DNA"/>
</dbReference>
<dbReference type="AlphaFoldDB" id="A0A835PW35"/>